<dbReference type="SUPFAM" id="SSF46934">
    <property type="entry name" value="UBA-like"/>
    <property type="match status" value="1"/>
</dbReference>
<dbReference type="EMBL" id="CAUYUJ010014953">
    <property type="protein sequence ID" value="CAK0848149.1"/>
    <property type="molecule type" value="Genomic_DNA"/>
</dbReference>
<evidence type="ECO:0000313" key="3">
    <source>
        <dbReference type="EMBL" id="CAK0848149.1"/>
    </source>
</evidence>
<keyword evidence="2" id="KW-1133">Transmembrane helix</keyword>
<dbReference type="Gene3D" id="3.30.40.10">
    <property type="entry name" value="Zinc/RING finger domain, C3HC4 (zinc finger)"/>
    <property type="match status" value="1"/>
</dbReference>
<protein>
    <recommendedName>
        <fullName evidence="5">Anaphase-promoting complex subunit 11</fullName>
    </recommendedName>
</protein>
<accession>A0ABN9TPY0</accession>
<evidence type="ECO:0000313" key="4">
    <source>
        <dbReference type="Proteomes" id="UP001189429"/>
    </source>
</evidence>
<evidence type="ECO:0008006" key="5">
    <source>
        <dbReference type="Google" id="ProtNLM"/>
    </source>
</evidence>
<evidence type="ECO:0000256" key="2">
    <source>
        <dbReference type="SAM" id="Phobius"/>
    </source>
</evidence>
<evidence type="ECO:0000256" key="1">
    <source>
        <dbReference type="SAM" id="MobiDB-lite"/>
    </source>
</evidence>
<feature type="region of interest" description="Disordered" evidence="1">
    <location>
        <begin position="189"/>
        <end position="218"/>
    </location>
</feature>
<dbReference type="CDD" id="cd14279">
    <property type="entry name" value="CUE"/>
    <property type="match status" value="1"/>
</dbReference>
<gene>
    <name evidence="3" type="ORF">PCOR1329_LOCUS41165</name>
</gene>
<feature type="compositionally biased region" description="Basic and acidic residues" evidence="1">
    <location>
        <begin position="201"/>
        <end position="216"/>
    </location>
</feature>
<reference evidence="3" key="1">
    <citation type="submission" date="2023-10" db="EMBL/GenBank/DDBJ databases">
        <authorList>
            <person name="Chen Y."/>
            <person name="Shah S."/>
            <person name="Dougan E. K."/>
            <person name="Thang M."/>
            <person name="Chan C."/>
        </authorList>
    </citation>
    <scope>NUCLEOTIDE SEQUENCE [LARGE SCALE GENOMIC DNA]</scope>
</reference>
<dbReference type="InterPro" id="IPR009060">
    <property type="entry name" value="UBA-like_sf"/>
</dbReference>
<name>A0ABN9TPY0_9DINO</name>
<keyword evidence="2" id="KW-0472">Membrane</keyword>
<organism evidence="3 4">
    <name type="scientific">Prorocentrum cordatum</name>
    <dbReference type="NCBI Taxonomy" id="2364126"/>
    <lineage>
        <taxon>Eukaryota</taxon>
        <taxon>Sar</taxon>
        <taxon>Alveolata</taxon>
        <taxon>Dinophyceae</taxon>
        <taxon>Prorocentrales</taxon>
        <taxon>Prorocentraceae</taxon>
        <taxon>Prorocentrum</taxon>
    </lineage>
</organism>
<feature type="transmembrane region" description="Helical" evidence="2">
    <location>
        <begin position="242"/>
        <end position="270"/>
    </location>
</feature>
<dbReference type="Gene3D" id="1.10.8.10">
    <property type="entry name" value="DNA helicase RuvA subunit, C-terminal domain"/>
    <property type="match status" value="1"/>
</dbReference>
<keyword evidence="4" id="KW-1185">Reference proteome</keyword>
<sequence length="279" mass="28815">MAEELAAALGVSPDVAAAVLEEHGGDVHAAAEELMASACGEMEVEPREPARRPGALGVLVDDMGYGAADAERALAAAGGDLEGALSLLFDEGAAAPAEDAAPQACAAPEAACGAGVEEEFGDCAICCERLRPNDAAMRCAGRGGACHYGHAACLARWVEQCRSQGQQPSCPTCRGALQMNRRNLRDFLRQAPSPGSAPSGSRERDPVGAGRDRPLSSEHSSILESMLEQVDDDDCEWSEVNWGAVAGTVLGAAAVGAVAIGIGLLAKSVFDDMSKRRRR</sequence>
<proteinExistence type="predicted"/>
<dbReference type="SUPFAM" id="SSF57850">
    <property type="entry name" value="RING/U-box"/>
    <property type="match status" value="1"/>
</dbReference>
<keyword evidence="2" id="KW-0812">Transmembrane</keyword>
<feature type="compositionally biased region" description="Low complexity" evidence="1">
    <location>
        <begin position="191"/>
        <end position="200"/>
    </location>
</feature>
<dbReference type="InterPro" id="IPR013083">
    <property type="entry name" value="Znf_RING/FYVE/PHD"/>
</dbReference>
<dbReference type="Proteomes" id="UP001189429">
    <property type="component" value="Unassembled WGS sequence"/>
</dbReference>
<comment type="caution">
    <text evidence="3">The sequence shown here is derived from an EMBL/GenBank/DDBJ whole genome shotgun (WGS) entry which is preliminary data.</text>
</comment>